<evidence type="ECO:0000313" key="2">
    <source>
        <dbReference type="Proteomes" id="UP000032946"/>
    </source>
</evidence>
<proteinExistence type="predicted"/>
<evidence type="ECO:0000313" key="1">
    <source>
        <dbReference type="EMBL" id="CDM97331.1"/>
    </source>
</evidence>
<sequence>MSKTQQEIIKQGYQVLINSLGVVDTIRFIQYFTHGQGDYTQERHQFLDQTSLDEILLTMKKQPTDNSTQYDEIIDN</sequence>
<keyword evidence="2" id="KW-1185">Reference proteome</keyword>
<dbReference type="EMBL" id="FO818640">
    <property type="protein sequence ID" value="CDM97331.1"/>
    <property type="molecule type" value="Genomic_DNA"/>
</dbReference>
<organism evidence="1 2">
    <name type="scientific">Limnospira indica PCC 8005</name>
    <dbReference type="NCBI Taxonomy" id="376219"/>
    <lineage>
        <taxon>Bacteria</taxon>
        <taxon>Bacillati</taxon>
        <taxon>Cyanobacteriota</taxon>
        <taxon>Cyanophyceae</taxon>
        <taxon>Oscillatoriophycideae</taxon>
        <taxon>Oscillatoriales</taxon>
        <taxon>Sirenicapillariaceae</taxon>
        <taxon>Limnospira</taxon>
    </lineage>
</organism>
<dbReference type="Proteomes" id="UP000032946">
    <property type="component" value="Chromosome"/>
</dbReference>
<dbReference type="RefSeq" id="WP_008053929.1">
    <property type="nucleotide sequence ID" value="NZ_FO818640.1"/>
</dbReference>
<reference evidence="1 2" key="1">
    <citation type="submission" date="2014-02" db="EMBL/GenBank/DDBJ databases">
        <authorList>
            <person name="Genoscope - CEA"/>
        </authorList>
    </citation>
    <scope>NUCLEOTIDE SEQUENCE [LARGE SCALE GENOMIC DNA]</scope>
    <source>
        <strain evidence="1 2">PCC 8005</strain>
    </source>
</reference>
<protein>
    <submittedName>
        <fullName evidence="1">Uncharacterized protein</fullName>
    </submittedName>
</protein>
<dbReference type="AlphaFoldDB" id="A0A9P1P173"/>
<gene>
    <name evidence="1" type="ORF">ARTHRO_50301</name>
</gene>
<name>A0A9P1P173_9CYAN</name>
<accession>A0A9P1P173</accession>